<dbReference type="SUPFAM" id="SSF51306">
    <property type="entry name" value="LexA/Signal peptidase"/>
    <property type="match status" value="1"/>
</dbReference>
<name>A0A9X3TU21_9BACL</name>
<dbReference type="EMBL" id="JAPYYP010000030">
    <property type="protein sequence ID" value="MDA5110370.1"/>
    <property type="molecule type" value="Genomic_DNA"/>
</dbReference>
<comment type="caution">
    <text evidence="1">The sequence shown here is derived from an EMBL/GenBank/DDBJ whole genome shotgun (WGS) entry which is preliminary data.</text>
</comment>
<dbReference type="AlphaFoldDB" id="A0A9X3TU21"/>
<dbReference type="InterPro" id="IPR036286">
    <property type="entry name" value="LexA/Signal_pep-like_sf"/>
</dbReference>
<sequence length="145" mass="15643">MKRVFIAGDAYSTRFFELPLEDEELSLMPYLHAASYHVARFALIMRDGGLANIGIRAGDALLIADFSLEPVRGRPVLVRQEGQYIVRIAADVNPVECVFAAAKEGVAPLVLPSENIRIVGVVSGIISPPYETGRIGDGDAGEALF</sequence>
<evidence type="ECO:0008006" key="3">
    <source>
        <dbReference type="Google" id="ProtNLM"/>
    </source>
</evidence>
<dbReference type="Proteomes" id="UP001151071">
    <property type="component" value="Unassembled WGS sequence"/>
</dbReference>
<organism evidence="1 2">
    <name type="scientific">Brevibacillus thermoruber</name>
    <dbReference type="NCBI Taxonomy" id="33942"/>
    <lineage>
        <taxon>Bacteria</taxon>
        <taxon>Bacillati</taxon>
        <taxon>Bacillota</taxon>
        <taxon>Bacilli</taxon>
        <taxon>Bacillales</taxon>
        <taxon>Paenibacillaceae</taxon>
        <taxon>Brevibacillus</taxon>
    </lineage>
</organism>
<evidence type="ECO:0000313" key="2">
    <source>
        <dbReference type="Proteomes" id="UP001151071"/>
    </source>
</evidence>
<evidence type="ECO:0000313" key="1">
    <source>
        <dbReference type="EMBL" id="MDA5110370.1"/>
    </source>
</evidence>
<gene>
    <name evidence="1" type="ORF">O3V59_18575</name>
</gene>
<keyword evidence="2" id="KW-1185">Reference proteome</keyword>
<proteinExistence type="predicted"/>
<accession>A0A9X3TU21</accession>
<dbReference type="RefSeq" id="WP_044897436.1">
    <property type="nucleotide sequence ID" value="NZ_JAPYYP010000030.1"/>
</dbReference>
<protein>
    <recommendedName>
        <fullName evidence="3">Peptidase S24/S26A/S26B/S26C domain-containing protein</fullName>
    </recommendedName>
</protein>
<reference evidence="1" key="1">
    <citation type="submission" date="2022-12" db="EMBL/GenBank/DDBJ databases">
        <title>Draft genome sequence of the thermophilic strain Brevibacillus thermoruber HT42, isolated from Los Humeros, Puebla, Mexico, with biotechnological potential.</title>
        <authorList>
            <person name="Lara Sanchez J."/>
            <person name="Solis Palacios R."/>
            <person name="Bustos Baena A.S."/>
            <person name="Ruz Baez A.E."/>
            <person name="Espinosa Luna G."/>
            <person name="Oliart Ros R.M."/>
        </authorList>
    </citation>
    <scope>NUCLEOTIDE SEQUENCE</scope>
    <source>
        <strain evidence="1">HT42</strain>
    </source>
</reference>